<evidence type="ECO:0000313" key="4">
    <source>
        <dbReference type="Proteomes" id="UP000567179"/>
    </source>
</evidence>
<dbReference type="OrthoDB" id="426133at2759"/>
<proteinExistence type="predicted"/>
<sequence length="366" mass="40127">MFLPNFLAFASLCFSAMATVINTATHPAPGLTIKNDDPLIYYHGRWDASPGTWWGGSGFKINVLNLKSLALTLGEHTTAPVAAVGVSVSGSDFITVNVSAGANVIPLPASRGLSFKPSVVRINVEGWQNNRINLESIILNSDAVLLPYKPAKLSFQFIRDSLSAGQFLPQGVDQAWPFLVGEAFKAEHRVNAQPGAALTDILSYGNVHGVSYQYFKTEDTGYYYTADHNYTTTWNFARDQPPATHIIIHIGANDASQGVTNAQFIQVYTDFIARLRVINPRTPIFVFTPWGWPSADGSISYYYPGAYQTIVDNRKALGDKNIYLVDTTGWVTFADVFPDNTHPDVAGHMKIAGEFISWLAKWGLSP</sequence>
<feature type="chain" id="PRO_5034003549" description="SGNH hydrolase-type esterase domain-containing protein" evidence="1">
    <location>
        <begin position="19"/>
        <end position="366"/>
    </location>
</feature>
<gene>
    <name evidence="3" type="ORF">D9619_009086</name>
</gene>
<keyword evidence="1" id="KW-0732">Signal</keyword>
<dbReference type="InterPro" id="IPR036514">
    <property type="entry name" value="SGNH_hydro_sf"/>
</dbReference>
<dbReference type="Proteomes" id="UP000567179">
    <property type="component" value="Unassembled WGS sequence"/>
</dbReference>
<dbReference type="InterPro" id="IPR052762">
    <property type="entry name" value="PCW_deacetylase/CE"/>
</dbReference>
<evidence type="ECO:0000259" key="2">
    <source>
        <dbReference type="Pfam" id="PF13472"/>
    </source>
</evidence>
<evidence type="ECO:0000313" key="3">
    <source>
        <dbReference type="EMBL" id="KAF5329503.1"/>
    </source>
</evidence>
<keyword evidence="4" id="KW-1185">Reference proteome</keyword>
<reference evidence="3 4" key="1">
    <citation type="journal article" date="2020" name="ISME J.">
        <title>Uncovering the hidden diversity of litter-decomposition mechanisms in mushroom-forming fungi.</title>
        <authorList>
            <person name="Floudas D."/>
            <person name="Bentzer J."/>
            <person name="Ahren D."/>
            <person name="Johansson T."/>
            <person name="Persson P."/>
            <person name="Tunlid A."/>
        </authorList>
    </citation>
    <scope>NUCLEOTIDE SEQUENCE [LARGE SCALE GENOMIC DNA]</scope>
    <source>
        <strain evidence="3 4">CBS 101986</strain>
    </source>
</reference>
<dbReference type="AlphaFoldDB" id="A0A8H5FAQ9"/>
<dbReference type="Gene3D" id="3.40.50.1110">
    <property type="entry name" value="SGNH hydrolase"/>
    <property type="match status" value="1"/>
</dbReference>
<dbReference type="PANTHER" id="PTHR37834">
    <property type="entry name" value="GDSL-LIKE LIPASE/ACYLHYDROLASE DOMAIN PROTEIN (AFU_ORTHOLOGUE AFUA_2G00620)"/>
    <property type="match status" value="1"/>
</dbReference>
<feature type="domain" description="SGNH hydrolase-type esterase" evidence="2">
    <location>
        <begin position="160"/>
        <end position="348"/>
    </location>
</feature>
<dbReference type="Pfam" id="PF13472">
    <property type="entry name" value="Lipase_GDSL_2"/>
    <property type="match status" value="1"/>
</dbReference>
<dbReference type="EMBL" id="JAACJJ010000002">
    <property type="protein sequence ID" value="KAF5329503.1"/>
    <property type="molecule type" value="Genomic_DNA"/>
</dbReference>
<protein>
    <recommendedName>
        <fullName evidence="2">SGNH hydrolase-type esterase domain-containing protein</fullName>
    </recommendedName>
</protein>
<comment type="caution">
    <text evidence="3">The sequence shown here is derived from an EMBL/GenBank/DDBJ whole genome shotgun (WGS) entry which is preliminary data.</text>
</comment>
<dbReference type="PANTHER" id="PTHR37834:SF2">
    <property type="entry name" value="ESTERASE, SGNH HYDROLASE-TYPE"/>
    <property type="match status" value="1"/>
</dbReference>
<dbReference type="InterPro" id="IPR013830">
    <property type="entry name" value="SGNH_hydro"/>
</dbReference>
<accession>A0A8H5FAQ9</accession>
<dbReference type="Gene3D" id="2.60.120.260">
    <property type="entry name" value="Galactose-binding domain-like"/>
    <property type="match status" value="1"/>
</dbReference>
<name>A0A8H5FAQ9_9AGAR</name>
<dbReference type="SUPFAM" id="SSF52266">
    <property type="entry name" value="SGNH hydrolase"/>
    <property type="match status" value="1"/>
</dbReference>
<evidence type="ECO:0000256" key="1">
    <source>
        <dbReference type="SAM" id="SignalP"/>
    </source>
</evidence>
<feature type="signal peptide" evidence="1">
    <location>
        <begin position="1"/>
        <end position="18"/>
    </location>
</feature>
<organism evidence="3 4">
    <name type="scientific">Psilocybe cf. subviscida</name>
    <dbReference type="NCBI Taxonomy" id="2480587"/>
    <lineage>
        <taxon>Eukaryota</taxon>
        <taxon>Fungi</taxon>
        <taxon>Dikarya</taxon>
        <taxon>Basidiomycota</taxon>
        <taxon>Agaricomycotina</taxon>
        <taxon>Agaricomycetes</taxon>
        <taxon>Agaricomycetidae</taxon>
        <taxon>Agaricales</taxon>
        <taxon>Agaricineae</taxon>
        <taxon>Strophariaceae</taxon>
        <taxon>Psilocybe</taxon>
    </lineage>
</organism>